<sequence length="87" mass="10165">HEQEEEETAPVSPMASLFSNRVTPAGEQIEYLHNVQKLVGSQFRVDPKNDMFVRLYNEQIRGLEKIADVWKDYKGLWGENPYEEEIP</sequence>
<organism evidence="1 2">
    <name type="scientific">Pristionchus entomophagus</name>
    <dbReference type="NCBI Taxonomy" id="358040"/>
    <lineage>
        <taxon>Eukaryota</taxon>
        <taxon>Metazoa</taxon>
        <taxon>Ecdysozoa</taxon>
        <taxon>Nematoda</taxon>
        <taxon>Chromadorea</taxon>
        <taxon>Rhabditida</taxon>
        <taxon>Rhabditina</taxon>
        <taxon>Diplogasteromorpha</taxon>
        <taxon>Diplogasteroidea</taxon>
        <taxon>Neodiplogasteridae</taxon>
        <taxon>Pristionchus</taxon>
    </lineage>
</organism>
<keyword evidence="2" id="KW-1185">Reference proteome</keyword>
<protein>
    <submittedName>
        <fullName evidence="1">Uncharacterized protein</fullName>
    </submittedName>
</protein>
<evidence type="ECO:0000313" key="2">
    <source>
        <dbReference type="Proteomes" id="UP001432027"/>
    </source>
</evidence>
<dbReference type="EMBL" id="BTSX01000006">
    <property type="protein sequence ID" value="GMT02831.1"/>
    <property type="molecule type" value="Genomic_DNA"/>
</dbReference>
<dbReference type="Proteomes" id="UP001432027">
    <property type="component" value="Unassembled WGS sequence"/>
</dbReference>
<proteinExistence type="predicted"/>
<gene>
    <name evidence="1" type="ORF">PENTCL1PPCAC_25005</name>
</gene>
<feature type="non-terminal residue" evidence="1">
    <location>
        <position position="1"/>
    </location>
</feature>
<evidence type="ECO:0000313" key="1">
    <source>
        <dbReference type="EMBL" id="GMT02831.1"/>
    </source>
</evidence>
<name>A0AAV5U7G4_9BILA</name>
<feature type="non-terminal residue" evidence="1">
    <location>
        <position position="87"/>
    </location>
</feature>
<dbReference type="AlphaFoldDB" id="A0AAV5U7G4"/>
<comment type="caution">
    <text evidence="1">The sequence shown here is derived from an EMBL/GenBank/DDBJ whole genome shotgun (WGS) entry which is preliminary data.</text>
</comment>
<reference evidence="1" key="1">
    <citation type="submission" date="2023-10" db="EMBL/GenBank/DDBJ databases">
        <title>Genome assembly of Pristionchus species.</title>
        <authorList>
            <person name="Yoshida K."/>
            <person name="Sommer R.J."/>
        </authorList>
    </citation>
    <scope>NUCLEOTIDE SEQUENCE</scope>
    <source>
        <strain evidence="1">RS0144</strain>
    </source>
</reference>
<accession>A0AAV5U7G4</accession>